<dbReference type="Proteomes" id="UP000327044">
    <property type="component" value="Unassembled WGS sequence"/>
</dbReference>
<organism evidence="7 8">
    <name type="scientific">Photinus pyralis</name>
    <name type="common">Common eastern firefly</name>
    <name type="synonym">Lampyris pyralis</name>
    <dbReference type="NCBI Taxonomy" id="7054"/>
    <lineage>
        <taxon>Eukaryota</taxon>
        <taxon>Metazoa</taxon>
        <taxon>Ecdysozoa</taxon>
        <taxon>Arthropoda</taxon>
        <taxon>Hexapoda</taxon>
        <taxon>Insecta</taxon>
        <taxon>Pterygota</taxon>
        <taxon>Neoptera</taxon>
        <taxon>Endopterygota</taxon>
        <taxon>Coleoptera</taxon>
        <taxon>Polyphaga</taxon>
        <taxon>Elateriformia</taxon>
        <taxon>Elateroidea</taxon>
        <taxon>Lampyridae</taxon>
        <taxon>Lampyrinae</taxon>
        <taxon>Photinus</taxon>
    </lineage>
</organism>
<keyword evidence="4" id="KW-1133">Transmembrane helix</keyword>
<dbReference type="PANTHER" id="PTHR46730:SF1">
    <property type="entry name" value="PLAT DOMAIN-CONTAINING PROTEIN"/>
    <property type="match status" value="1"/>
</dbReference>
<evidence type="ECO:0000313" key="8">
    <source>
        <dbReference type="Proteomes" id="UP000327044"/>
    </source>
</evidence>
<evidence type="ECO:0000259" key="6">
    <source>
        <dbReference type="Pfam" id="PF02010"/>
    </source>
</evidence>
<keyword evidence="8" id="KW-1185">Reference proteome</keyword>
<dbReference type="InParanoid" id="A0A5N4AGR5"/>
<dbReference type="InterPro" id="IPR002859">
    <property type="entry name" value="PKD/REJ-like"/>
</dbReference>
<evidence type="ECO:0000256" key="4">
    <source>
        <dbReference type="ARBA" id="ARBA00022989"/>
    </source>
</evidence>
<keyword evidence="5" id="KW-0472">Membrane</keyword>
<dbReference type="GO" id="GO:0006816">
    <property type="term" value="P:calcium ion transport"/>
    <property type="evidence" value="ECO:0007669"/>
    <property type="project" value="TreeGrafter"/>
</dbReference>
<comment type="subcellular location">
    <subcellularLocation>
        <location evidence="1">Membrane</location>
    </subcellularLocation>
</comment>
<dbReference type="AlphaFoldDB" id="A0A5N4AGR5"/>
<keyword evidence="2" id="KW-0812">Transmembrane</keyword>
<proteinExistence type="predicted"/>
<dbReference type="Pfam" id="PF02010">
    <property type="entry name" value="REJ"/>
    <property type="match status" value="1"/>
</dbReference>
<evidence type="ECO:0000256" key="2">
    <source>
        <dbReference type="ARBA" id="ARBA00022692"/>
    </source>
</evidence>
<comment type="caution">
    <text evidence="7">The sequence shown here is derived from an EMBL/GenBank/DDBJ whole genome shotgun (WGS) entry which is preliminary data.</text>
</comment>
<accession>A0A5N4AGR5</accession>
<evidence type="ECO:0000256" key="3">
    <source>
        <dbReference type="ARBA" id="ARBA00022737"/>
    </source>
</evidence>
<protein>
    <recommendedName>
        <fullName evidence="6">PKD/REJ-like domain-containing protein</fullName>
    </recommendedName>
</protein>
<feature type="domain" description="PKD/REJ-like" evidence="6">
    <location>
        <begin position="3"/>
        <end position="321"/>
    </location>
</feature>
<reference evidence="7 8" key="1">
    <citation type="journal article" date="2018" name="Elife">
        <title>Firefly genomes illuminate parallel origins of bioluminescence in beetles.</title>
        <authorList>
            <person name="Fallon T.R."/>
            <person name="Lower S.E."/>
            <person name="Chang C.H."/>
            <person name="Bessho-Uehara M."/>
            <person name="Martin G.J."/>
            <person name="Bewick A.J."/>
            <person name="Behringer M."/>
            <person name="Debat H.J."/>
            <person name="Wong I."/>
            <person name="Day J.C."/>
            <person name="Suvorov A."/>
            <person name="Silva C.J."/>
            <person name="Stanger-Hall K.F."/>
            <person name="Hall D.W."/>
            <person name="Schmitz R.J."/>
            <person name="Nelson D.R."/>
            <person name="Lewis S.M."/>
            <person name="Shigenobu S."/>
            <person name="Bybee S.M."/>
            <person name="Larracuente A.M."/>
            <person name="Oba Y."/>
            <person name="Weng J.K."/>
        </authorList>
    </citation>
    <scope>NUCLEOTIDE SEQUENCE [LARGE SCALE GENOMIC DNA]</scope>
    <source>
        <strain evidence="7">1611_PpyrPB1</strain>
        <tissue evidence="7">Whole body</tissue>
    </source>
</reference>
<dbReference type="GO" id="GO:0005261">
    <property type="term" value="F:monoatomic cation channel activity"/>
    <property type="evidence" value="ECO:0007669"/>
    <property type="project" value="TreeGrafter"/>
</dbReference>
<evidence type="ECO:0000313" key="7">
    <source>
        <dbReference type="EMBL" id="KAB0796535.1"/>
    </source>
</evidence>
<sequence>MPVPVILGGNVRVVPSGKPFRVDGKHSVNYDVSPDQEALLYYKWECVSHTNPDDKFCAQGELSHRNEMVMPAARDGDRLTVFLSVSTEHSPWIRAKQEIIVQDGGYQINIECVRNCRNTINYRSTIYLEAFCEDCPGRNYTWKMTPGPRNKKVQIDFDRETLSSNSKLIIKKEVLVPGDEYQFVVWHGRSYAYEELRIANMPRMEGECSVTPSDGICLETLFEISCEGVVHVAPVRYTLYQNDSGFVVPLSENVDGSFSLHLPSSARKLFVKIEDPEGLYIVKELSVKVFPASAGTLDRYHESISQIKASGNIEQAVQLSYITSEEAKTTEQSEVVHKTELKKKIIQELSQIPIKTQNDVLQVAAVSRNLWEIETPYDREFEKVSVQLSAKIAEDQLKLLQEAPYPSTFHLDVSNAIP</sequence>
<dbReference type="EMBL" id="VVIM01000007">
    <property type="protein sequence ID" value="KAB0796535.1"/>
    <property type="molecule type" value="Genomic_DNA"/>
</dbReference>
<keyword evidence="3" id="KW-0677">Repeat</keyword>
<gene>
    <name evidence="7" type="ORF">PPYR_10596</name>
</gene>
<evidence type="ECO:0000256" key="1">
    <source>
        <dbReference type="ARBA" id="ARBA00004370"/>
    </source>
</evidence>
<evidence type="ECO:0000256" key="5">
    <source>
        <dbReference type="ARBA" id="ARBA00023136"/>
    </source>
</evidence>
<dbReference type="PANTHER" id="PTHR46730">
    <property type="entry name" value="POLYCYSTIN-1"/>
    <property type="match status" value="1"/>
</dbReference>
<name>A0A5N4AGR5_PHOPY</name>
<dbReference type="GO" id="GO:0005886">
    <property type="term" value="C:plasma membrane"/>
    <property type="evidence" value="ECO:0007669"/>
    <property type="project" value="TreeGrafter"/>
</dbReference>